<evidence type="ECO:0000259" key="6">
    <source>
        <dbReference type="PROSITE" id="PS01124"/>
    </source>
</evidence>
<dbReference type="Gene3D" id="2.60.120.280">
    <property type="entry name" value="Regulatory protein AraC"/>
    <property type="match status" value="1"/>
</dbReference>
<feature type="domain" description="HTH araC/xylS-type" evidence="6">
    <location>
        <begin position="187"/>
        <end position="285"/>
    </location>
</feature>
<dbReference type="RefSeq" id="WP_008045301.1">
    <property type="nucleotide sequence ID" value="NZ_CH724152.1"/>
</dbReference>
<dbReference type="AlphaFoldDB" id="A4BF96"/>
<dbReference type="PANTHER" id="PTHR46796">
    <property type="entry name" value="HTH-TYPE TRANSCRIPTIONAL ACTIVATOR RHAS-RELATED"/>
    <property type="match status" value="1"/>
</dbReference>
<dbReference type="PRINTS" id="PR00032">
    <property type="entry name" value="HTHARAC"/>
</dbReference>
<evidence type="ECO:0000313" key="8">
    <source>
        <dbReference type="Proteomes" id="UP000005953"/>
    </source>
</evidence>
<reference evidence="7 8" key="1">
    <citation type="submission" date="2006-02" db="EMBL/GenBank/DDBJ databases">
        <authorList>
            <person name="Pinhassi J."/>
            <person name="Pedros-Alio C."/>
            <person name="Ferriera S."/>
            <person name="Johnson J."/>
            <person name="Kravitz S."/>
            <person name="Halpern A."/>
            <person name="Remington K."/>
            <person name="Beeson K."/>
            <person name="Tran B."/>
            <person name="Rogers Y.-H."/>
            <person name="Friedman R."/>
            <person name="Venter J.C."/>
        </authorList>
    </citation>
    <scope>NUCLEOTIDE SEQUENCE [LARGE SCALE GENOMIC DNA]</scope>
    <source>
        <strain evidence="7 8">MED297</strain>
    </source>
</reference>
<keyword evidence="1" id="KW-0963">Cytoplasm</keyword>
<dbReference type="Pfam" id="PF12833">
    <property type="entry name" value="HTH_18"/>
    <property type="match status" value="1"/>
</dbReference>
<comment type="caution">
    <text evidence="7">The sequence shown here is derived from an EMBL/GenBank/DDBJ whole genome shotgun (WGS) entry which is preliminary data.</text>
</comment>
<keyword evidence="4" id="KW-0010">Activator</keyword>
<dbReference type="SUPFAM" id="SSF51215">
    <property type="entry name" value="Regulatory protein AraC"/>
    <property type="match status" value="1"/>
</dbReference>
<evidence type="ECO:0000313" key="7">
    <source>
        <dbReference type="EMBL" id="EAR09209.1"/>
    </source>
</evidence>
<dbReference type="PROSITE" id="PS01124">
    <property type="entry name" value="HTH_ARAC_FAMILY_2"/>
    <property type="match status" value="1"/>
</dbReference>
<evidence type="ECO:0000256" key="1">
    <source>
        <dbReference type="ARBA" id="ARBA00022490"/>
    </source>
</evidence>
<dbReference type="PANTHER" id="PTHR46796:SF13">
    <property type="entry name" value="HTH-TYPE TRANSCRIPTIONAL ACTIVATOR RHAS"/>
    <property type="match status" value="1"/>
</dbReference>
<accession>A4BF96</accession>
<evidence type="ECO:0000256" key="5">
    <source>
        <dbReference type="ARBA" id="ARBA00023163"/>
    </source>
</evidence>
<keyword evidence="3" id="KW-0238">DNA-binding</keyword>
<dbReference type="InterPro" id="IPR020449">
    <property type="entry name" value="Tscrpt_reg_AraC-type_HTH"/>
</dbReference>
<dbReference type="OrthoDB" id="9803764at2"/>
<dbReference type="InterPro" id="IPR003313">
    <property type="entry name" value="AraC-bd"/>
</dbReference>
<evidence type="ECO:0000256" key="4">
    <source>
        <dbReference type="ARBA" id="ARBA00023159"/>
    </source>
</evidence>
<keyword evidence="8" id="KW-1185">Reference proteome</keyword>
<dbReference type="InterPro" id="IPR018060">
    <property type="entry name" value="HTH_AraC"/>
</dbReference>
<evidence type="ECO:0000256" key="3">
    <source>
        <dbReference type="ARBA" id="ARBA00023125"/>
    </source>
</evidence>
<dbReference type="InterPro" id="IPR009057">
    <property type="entry name" value="Homeodomain-like_sf"/>
</dbReference>
<dbReference type="InterPro" id="IPR018062">
    <property type="entry name" value="HTH_AraC-typ_CS"/>
</dbReference>
<dbReference type="Pfam" id="PF02311">
    <property type="entry name" value="AraC_binding"/>
    <property type="match status" value="1"/>
</dbReference>
<dbReference type="HOGENOM" id="CLU_000445_88_6_6"/>
<dbReference type="Proteomes" id="UP000005953">
    <property type="component" value="Unassembled WGS sequence"/>
</dbReference>
<sequence>MTQAMQSQDPLKPGYPFNAHLVAGITPIVKGGELDFWIDRPNGLKGYIINMTVSGAGLVFPGTDQERTVAKGDMMILPASAVHDYGRHPDYHNWYHRWIYFRPRATWHDWLDWTDKHMNVGFLSLSKQPSDVEANVIDGLFQNVEQNSKRQSILSEELSLNLLEQILIRCRELDHSKPMEPIDARILRACQFIHDNIASELTIDELAQVACMSQSRFSHLFKQQKNVSVRQWIEDQRIALARQLLITTDLAINQVAQYLGYQDALYFSRVFKKNLGESPREFRQSQR</sequence>
<proteinExistence type="predicted"/>
<dbReference type="PROSITE" id="PS00041">
    <property type="entry name" value="HTH_ARAC_FAMILY_1"/>
    <property type="match status" value="1"/>
</dbReference>
<protein>
    <submittedName>
        <fullName evidence="7">Arabinose operon regulatory protein</fullName>
    </submittedName>
</protein>
<keyword evidence="2" id="KW-0805">Transcription regulation</keyword>
<dbReference type="InterPro" id="IPR050204">
    <property type="entry name" value="AraC_XylS_family_regulators"/>
</dbReference>
<dbReference type="GO" id="GO:0003700">
    <property type="term" value="F:DNA-binding transcription factor activity"/>
    <property type="evidence" value="ECO:0007669"/>
    <property type="project" value="InterPro"/>
</dbReference>
<dbReference type="STRING" id="314283.MED297_06998"/>
<dbReference type="NCBIfam" id="NF007860">
    <property type="entry name" value="PRK10572.1"/>
    <property type="match status" value="1"/>
</dbReference>
<organism evidence="7 8">
    <name type="scientific">Reinekea blandensis MED297</name>
    <dbReference type="NCBI Taxonomy" id="314283"/>
    <lineage>
        <taxon>Bacteria</taxon>
        <taxon>Pseudomonadati</taxon>
        <taxon>Pseudomonadota</taxon>
        <taxon>Gammaproteobacteria</taxon>
        <taxon>Oceanospirillales</taxon>
        <taxon>Saccharospirillaceae</taxon>
        <taxon>Reinekea</taxon>
    </lineage>
</organism>
<dbReference type="SMART" id="SM00342">
    <property type="entry name" value="HTH_ARAC"/>
    <property type="match status" value="1"/>
</dbReference>
<evidence type="ECO:0000256" key="2">
    <source>
        <dbReference type="ARBA" id="ARBA00023015"/>
    </source>
</evidence>
<dbReference type="Gene3D" id="1.10.10.60">
    <property type="entry name" value="Homeodomain-like"/>
    <property type="match status" value="2"/>
</dbReference>
<dbReference type="SUPFAM" id="SSF46689">
    <property type="entry name" value="Homeodomain-like"/>
    <property type="match status" value="2"/>
</dbReference>
<keyword evidence="5" id="KW-0804">Transcription</keyword>
<dbReference type="InterPro" id="IPR037923">
    <property type="entry name" value="HTH-like"/>
</dbReference>
<dbReference type="EMBL" id="AAOE01000012">
    <property type="protein sequence ID" value="EAR09209.1"/>
    <property type="molecule type" value="Genomic_DNA"/>
</dbReference>
<gene>
    <name evidence="7" type="ORF">MED297_06998</name>
</gene>
<dbReference type="GO" id="GO:0043565">
    <property type="term" value="F:sequence-specific DNA binding"/>
    <property type="evidence" value="ECO:0007669"/>
    <property type="project" value="InterPro"/>
</dbReference>
<name>A4BF96_9GAMM</name>